<name>A0A2A6FQH3_9MICO</name>
<evidence type="ECO:0000313" key="2">
    <source>
        <dbReference type="Proteomes" id="UP000219994"/>
    </source>
</evidence>
<dbReference type="Proteomes" id="UP000219994">
    <property type="component" value="Unassembled WGS sequence"/>
</dbReference>
<accession>A0A2A6FQH3</accession>
<dbReference type="EMBL" id="NAEP01000044">
    <property type="protein sequence ID" value="PDQ34927.1"/>
    <property type="molecule type" value="Genomic_DNA"/>
</dbReference>
<reference evidence="2" key="1">
    <citation type="submission" date="2017-03" db="EMBL/GenBank/DDBJ databases">
        <authorList>
            <person name="Lund M.B."/>
        </authorList>
    </citation>
    <scope>NUCLEOTIDE SEQUENCE [LARGE SCALE GENOMIC DNA]</scope>
</reference>
<comment type="caution">
    <text evidence="1">The sequence shown here is derived from an EMBL/GenBank/DDBJ whole genome shotgun (WGS) entry which is preliminary data.</text>
</comment>
<organism evidence="1 2">
    <name type="scientific">Candidatus Lumbricidiphila eiseniae</name>
    <dbReference type="NCBI Taxonomy" id="1969409"/>
    <lineage>
        <taxon>Bacteria</taxon>
        <taxon>Bacillati</taxon>
        <taxon>Actinomycetota</taxon>
        <taxon>Actinomycetes</taxon>
        <taxon>Micrococcales</taxon>
        <taxon>Microbacteriaceae</taxon>
        <taxon>Candidatus Lumbricidiphila</taxon>
    </lineage>
</organism>
<proteinExistence type="predicted"/>
<evidence type="ECO:0000313" key="1">
    <source>
        <dbReference type="EMBL" id="PDQ34927.1"/>
    </source>
</evidence>
<sequence>MIWQPKSLSKADSKLTLRDEPGHDARYQEITYRESLEYSLGKEQVDDAFDTDQRTKLKRVSLRVNYYKRISIPASASSLLLELRQILMPVYILI</sequence>
<gene>
    <name evidence="1" type="ORF">B5766_09215</name>
</gene>
<dbReference type="AlphaFoldDB" id="A0A2A6FQH3"/>
<protein>
    <submittedName>
        <fullName evidence="1">Uncharacterized protein</fullName>
    </submittedName>
</protein>